<dbReference type="InterPro" id="IPR049883">
    <property type="entry name" value="NOTCH1_EGF-like"/>
</dbReference>
<dbReference type="PROSITE" id="PS01187">
    <property type="entry name" value="EGF_CA"/>
    <property type="match status" value="2"/>
</dbReference>
<feature type="region of interest" description="Disordered" evidence="7">
    <location>
        <begin position="248"/>
        <end position="271"/>
    </location>
</feature>
<dbReference type="GO" id="GO:0016020">
    <property type="term" value="C:membrane"/>
    <property type="evidence" value="ECO:0007669"/>
    <property type="project" value="UniProtKB-SubCell"/>
</dbReference>
<dbReference type="InterPro" id="IPR051495">
    <property type="entry name" value="Epithelial_Barrier/Signaling"/>
</dbReference>
<comment type="subcellular location">
    <subcellularLocation>
        <location evidence="1">Membrane</location>
    </subcellularLocation>
</comment>
<dbReference type="EMBL" id="CAJOBB010002476">
    <property type="protein sequence ID" value="CAF3972132.1"/>
    <property type="molecule type" value="Genomic_DNA"/>
</dbReference>
<dbReference type="CDD" id="cd00054">
    <property type="entry name" value="EGF_CA"/>
    <property type="match status" value="1"/>
</dbReference>
<proteinExistence type="predicted"/>
<dbReference type="Gene3D" id="2.90.20.10">
    <property type="entry name" value="Plasmodium vivax P25 domain"/>
    <property type="match status" value="1"/>
</dbReference>
<organism evidence="10 11">
    <name type="scientific">Adineta steineri</name>
    <dbReference type="NCBI Taxonomy" id="433720"/>
    <lineage>
        <taxon>Eukaryota</taxon>
        <taxon>Metazoa</taxon>
        <taxon>Spiralia</taxon>
        <taxon>Gnathifera</taxon>
        <taxon>Rotifera</taxon>
        <taxon>Eurotatoria</taxon>
        <taxon>Bdelloidea</taxon>
        <taxon>Adinetida</taxon>
        <taxon>Adinetidae</taxon>
        <taxon>Adineta</taxon>
    </lineage>
</organism>
<evidence type="ECO:0000256" key="1">
    <source>
        <dbReference type="ARBA" id="ARBA00004370"/>
    </source>
</evidence>
<feature type="region of interest" description="Disordered" evidence="7">
    <location>
        <begin position="87"/>
        <end position="112"/>
    </location>
</feature>
<feature type="compositionally biased region" description="Low complexity" evidence="7">
    <location>
        <begin position="9"/>
        <end position="20"/>
    </location>
</feature>
<dbReference type="InterPro" id="IPR000742">
    <property type="entry name" value="EGF"/>
</dbReference>
<keyword evidence="4 8" id="KW-1133">Transmembrane helix</keyword>
<comment type="caution">
    <text evidence="10">The sequence shown here is derived from an EMBL/GenBank/DDBJ whole genome shotgun (WGS) entry which is preliminary data.</text>
</comment>
<feature type="transmembrane region" description="Helical" evidence="8">
    <location>
        <begin position="2406"/>
        <end position="2431"/>
    </location>
</feature>
<evidence type="ECO:0000256" key="5">
    <source>
        <dbReference type="ARBA" id="ARBA00023136"/>
    </source>
</evidence>
<evidence type="ECO:0000313" key="11">
    <source>
        <dbReference type="Proteomes" id="UP000663868"/>
    </source>
</evidence>
<evidence type="ECO:0000256" key="7">
    <source>
        <dbReference type="SAM" id="MobiDB-lite"/>
    </source>
</evidence>
<keyword evidence="5 8" id="KW-0472">Membrane</keyword>
<dbReference type="InterPro" id="IPR001881">
    <property type="entry name" value="EGF-like_Ca-bd_dom"/>
</dbReference>
<evidence type="ECO:0000259" key="9">
    <source>
        <dbReference type="PROSITE" id="PS50856"/>
    </source>
</evidence>
<feature type="region of interest" description="Disordered" evidence="7">
    <location>
        <begin position="2538"/>
        <end position="2566"/>
    </location>
</feature>
<dbReference type="Gene3D" id="2.10.25.10">
    <property type="entry name" value="Laminin"/>
    <property type="match status" value="1"/>
</dbReference>
<dbReference type="InterPro" id="IPR000152">
    <property type="entry name" value="EGF-type_Asp/Asn_hydroxyl_site"/>
</dbReference>
<evidence type="ECO:0000256" key="4">
    <source>
        <dbReference type="ARBA" id="ARBA00022989"/>
    </source>
</evidence>
<evidence type="ECO:0000256" key="8">
    <source>
        <dbReference type="SAM" id="Phobius"/>
    </source>
</evidence>
<name>A0A819M176_9BILA</name>
<dbReference type="InterPro" id="IPR005533">
    <property type="entry name" value="AMOP_dom"/>
</dbReference>
<dbReference type="PANTHER" id="PTHR13802">
    <property type="entry name" value="MUCIN 4-RELATED"/>
    <property type="match status" value="1"/>
</dbReference>
<feature type="domain" description="AMOP" evidence="9">
    <location>
        <begin position="1098"/>
        <end position="1249"/>
    </location>
</feature>
<evidence type="ECO:0000256" key="2">
    <source>
        <dbReference type="ARBA" id="ARBA00022536"/>
    </source>
</evidence>
<feature type="region of interest" description="Disordered" evidence="7">
    <location>
        <begin position="130"/>
        <end position="160"/>
    </location>
</feature>
<feature type="compositionally biased region" description="Low complexity" evidence="7">
    <location>
        <begin position="2547"/>
        <end position="2564"/>
    </location>
</feature>
<dbReference type="PROSITE" id="PS50856">
    <property type="entry name" value="AMOP"/>
    <property type="match status" value="1"/>
</dbReference>
<gene>
    <name evidence="10" type="ORF">KXQ929_LOCUS26837</name>
</gene>
<dbReference type="Pfam" id="PF07645">
    <property type="entry name" value="EGF_CA"/>
    <property type="match status" value="2"/>
</dbReference>
<keyword evidence="2" id="KW-0245">EGF-like domain</keyword>
<dbReference type="PROSITE" id="PS00010">
    <property type="entry name" value="ASX_HYDROXYL"/>
    <property type="match status" value="1"/>
</dbReference>
<dbReference type="SMART" id="SM00179">
    <property type="entry name" value="EGF_CA"/>
    <property type="match status" value="3"/>
</dbReference>
<evidence type="ECO:0000313" key="10">
    <source>
        <dbReference type="EMBL" id="CAF3972132.1"/>
    </source>
</evidence>
<dbReference type="SUPFAM" id="SSF57196">
    <property type="entry name" value="EGF/Laminin"/>
    <property type="match status" value="2"/>
</dbReference>
<accession>A0A819M176</accession>
<feature type="region of interest" description="Disordered" evidence="7">
    <location>
        <begin position="397"/>
        <end position="731"/>
    </location>
</feature>
<dbReference type="GO" id="GO:0005509">
    <property type="term" value="F:calcium ion binding"/>
    <property type="evidence" value="ECO:0007669"/>
    <property type="project" value="InterPro"/>
</dbReference>
<dbReference type="InterPro" id="IPR018097">
    <property type="entry name" value="EGF_Ca-bd_CS"/>
</dbReference>
<dbReference type="GO" id="GO:0005176">
    <property type="term" value="F:ErbB-2 class receptor binding"/>
    <property type="evidence" value="ECO:0007669"/>
    <property type="project" value="TreeGrafter"/>
</dbReference>
<dbReference type="SMART" id="SM00181">
    <property type="entry name" value="EGF"/>
    <property type="match status" value="8"/>
</dbReference>
<feature type="region of interest" description="Disordered" evidence="7">
    <location>
        <begin position="1"/>
        <end position="20"/>
    </location>
</feature>
<keyword evidence="6" id="KW-1015">Disulfide bond</keyword>
<feature type="region of interest" description="Disordered" evidence="7">
    <location>
        <begin position="745"/>
        <end position="817"/>
    </location>
</feature>
<dbReference type="PANTHER" id="PTHR13802:SF52">
    <property type="entry name" value="MUCIN-4"/>
    <property type="match status" value="1"/>
</dbReference>
<reference evidence="10" key="1">
    <citation type="submission" date="2021-02" db="EMBL/GenBank/DDBJ databases">
        <authorList>
            <person name="Nowell W R."/>
        </authorList>
    </citation>
    <scope>NUCLEOTIDE SEQUENCE</scope>
</reference>
<evidence type="ECO:0000256" key="3">
    <source>
        <dbReference type="ARBA" id="ARBA00022692"/>
    </source>
</evidence>
<evidence type="ECO:0000256" key="6">
    <source>
        <dbReference type="ARBA" id="ARBA00023157"/>
    </source>
</evidence>
<dbReference type="Proteomes" id="UP000663868">
    <property type="component" value="Unassembled WGS sequence"/>
</dbReference>
<dbReference type="PROSITE" id="PS00022">
    <property type="entry name" value="EGF_1"/>
    <property type="match status" value="1"/>
</dbReference>
<keyword evidence="3 8" id="KW-0812">Transmembrane</keyword>
<feature type="region of interest" description="Disordered" evidence="7">
    <location>
        <begin position="326"/>
        <end position="346"/>
    </location>
</feature>
<sequence length="2624" mass="278437">MSTASQTNITSSSLSTEPEITTIEISTTTPITTTSNLELTTPSTIQTTGIETEITGISDTTTIETTSIETITPIITATTVVDTNRSGTTEVTSVETNTTSTTELTGTEASTTPEQTATVITQTTATEITGTETSSTTITPSQTGTEITTTTTSSEQTSTGITTTEATTMEITGTEATTTTTTRPTGTEITSTTITTEVTGTGITTTTTTPLQTVTEITAIITSSEQTGTGITATETTTIEITATEATTTTTTGPTGTGITTTTTTSAQTGTGVTMRTTTQVTGTGVTSTTSTIEVTGTETTTTTTSSGQTGTEVSTATTTTELTGTGITTTTTTSEQTGTETTTSTTISVQAGTEIISTTITTEVTGTGITTTNTTTPEQTGASITVTEATTMEITGTSTSTTTTTKVTGTGTTITTTTPGQTGTGITTTTTVSVTDTETTTTTTTPGQTGTGITSTTTTMEITSTGTTTTTSSGQTGTGITLTTTTTSGQTGTGITSTTTTTSGQTGTGVTSTTTTTEVTGTEITSTTTTSSGQTGTGITSTTTTTEVTGTEITSTTTTSSGQTGTGITSTTTTTELTGTGTTTTSSGQTDTGITSTTTISSSQTGTGITSTTTTTSGQTGTGITSTTTTSSGQTGTGITSTTTTTEVTGTGITSTTTTSSGQTGTGITTTTTVSVIGTETTTTTTTPGQTGTGITSTTTTMEVTGTGTTTTTSGQTGTGITSTTTTTEVTSTEIISTTTTTELTGTGTTTTTSGQTGTGITSTTTTTEVTGTGITSTTTISSGQTGTGITSTTTTTEVTGTGTTTTSSGQTGTGVTTMTATQVTDTGMTTATSTSSSTTAVTTITSTVTTTTVSATSIMTTAVTTAFTIVTVTQLNQNVSATNLLMRVTSVPLPFSYQYTNETASHKVLYVTDKGYITLDKPFYAIQPTQSDTIDIPYIAPFWTNLIYVNESTSIMSVIYNGLSATSREVAIVQDTVIQQNQTPIYDEALAYRVVKIEWNKLVTNLDSSNNNAASGSQNIVFDAYLINGPGAGFTTWNSYLRFEYTLNSTTQSPNYQPVIIGYRGENDTAHLSSVSFTNQITDFINEMNKTRTYFLSSRILSTCEQWYWTTYTDILFQRSVNFTTVKRNPCPCSYSQASSDFRFTRMDSENRLELSNNVACFVPLTSFTQRASDATSYQQTCCYFTDEDSLITSGEFAGSIIDQSTLQLLQNTINNPQRIQERDWCCIANNGTIDWSQWCNLYYELRPASICDGYEPPQQAWFGGDPHIQTSDNANYTCNVYGSFIYAQTTNDANITANNNTDSSSTVLKDLISNELFSIVARTSKSSSLLRANDFFNQTITYFSSFTMYLGSNNSVIIDVSIEPTNNYQFRVRYLTDNASISQNPFNVSNDFVEYFYYPTSPNNTTPYTFSIIKENQTISANNWNTYSTTQQIVSVQVQVPKLTISTWSGLAMQCYLITNNMACTLLLPQKYTGNIQGLAFGNYISNDDQYCVNYSSVANGTEVLSLNRSSLITWFNTAASPTYRNYINNISCPFDKTSTTYNFCVQDTLLSQSSLLGQLTAKSSIDYTTADTTLSVNPPKITLVQPTSFDTPYTYLLIIPYTDTLQNETFNYIDVTVDSTSSIIVQVRDKNTSTPVDCLFNGTLYSCPFSYTTATSNLIQLTILAIDVINNITSYQRVSLVVNECMNGQAVWTNPTIVSSSVSVLYCVCDEISAGEFCERSVSCADLSACQLNFLSNVTCITNLSIISTNSGRAPYQCINSITNISCSNNSQCCQHGYGFSTDIQQCLFQTVCNDYLCGTNNTCQDSELSSNGYICICNSTTIFNGTTCIQKNICDNVSGYSNGILPCTGQFQVAIDSGNECLCQCRDGFINSSDGCISASVGAIVCDNTTNICYNTSAPSDFFCLFRTQTYNSNTNTCQSSFCVDYCQNGNCSYNDKGYTCSCSPGTSLNYALNCAACVNGLAGPNCSLVCNCEFGQCNINATSEANKCTCSAGYTGTQCDQYINYCDPVSNSCNVNATNRVCEIAPTNTDVSSTRAGYSCICQSGYQSVANSDVCQDINECTLKSTQENVCPQSTTICVNTIGSYYCACLSGYTKANLTDTNACVDIDECSTNSSTCSSYSNSYCVNLTPLYECRCNFGYAPNGDYNQAYSALQPIQTCQIYDQCAANRIDCGGGICNNTITGSSSSAACYCANSLVLISISTGVYDCICPSDTHYYSGGVCISRTDAGQGLSGESKFVISINCENQSMILNNIIQQFNTSYKYPYNLTVVNSTLGCDESGNIDVTLDFNTDNNITTQNNLFQVLANITGNLKLSLLTIGKCNNLTTLVTNVTSCYLFDLCDLCGSDPERGVCTSDTGIGQCKCFVNTNDPSEPYTGEFCIPTSSETTLATSASTTWTPIVVGVLAGLAGLFCAITCCLLTVAFWRRRRRHPLNGDDLRIRRIWNLPRAQVPQEVTASNVHTYIQNIPSISSTASVPENETISSDRSTYRATYDHNNIHGTVSSNFFKELDQHMGAKLRATITRPDTSAMLSSLPTPIQESPSSSSITTTTTTSNNDDPIYDLEADIFNDGDDDIDRSFHDPVDDLIDDNEMLEAYNPNLKIPRPLCSSQPSGLFSLS</sequence>
<dbReference type="PROSITE" id="PS01186">
    <property type="entry name" value="EGF_2"/>
    <property type="match status" value="1"/>
</dbReference>
<protein>
    <recommendedName>
        <fullName evidence="9">AMOP domain-containing protein</fullName>
    </recommendedName>
</protein>